<dbReference type="EMBL" id="JPQZ01000105">
    <property type="protein sequence ID" value="KKO74179.1"/>
    <property type="molecule type" value="Genomic_DNA"/>
</dbReference>
<dbReference type="GeneID" id="36318601"/>
<dbReference type="PANTHER" id="PTHR47163">
    <property type="entry name" value="DDE_TNP_IS1595 DOMAIN-CONTAINING PROTEIN"/>
    <property type="match status" value="1"/>
</dbReference>
<proteinExistence type="predicted"/>
<dbReference type="InterPro" id="IPR053164">
    <property type="entry name" value="IS1016-like_transposase"/>
</dbReference>
<dbReference type="VEuPathDB" id="MicrosporidiaDB:AAJ76_1050005073"/>
<organism evidence="1 2">
    <name type="scientific">Vairimorpha ceranae</name>
    <dbReference type="NCBI Taxonomy" id="40302"/>
    <lineage>
        <taxon>Eukaryota</taxon>
        <taxon>Fungi</taxon>
        <taxon>Fungi incertae sedis</taxon>
        <taxon>Microsporidia</taxon>
        <taxon>Nosematidae</taxon>
        <taxon>Vairimorpha</taxon>
    </lineage>
</organism>
<evidence type="ECO:0000313" key="1">
    <source>
        <dbReference type="EMBL" id="KKO74179.1"/>
    </source>
</evidence>
<accession>A0A0F9Z8G2</accession>
<keyword evidence="2" id="KW-1185">Reference proteome</keyword>
<name>A0A0F9Z8G2_9MICR</name>
<dbReference type="PANTHER" id="PTHR47163:SF2">
    <property type="entry name" value="SI:DKEY-17M8.2"/>
    <property type="match status" value="1"/>
</dbReference>
<protein>
    <submittedName>
        <fullName evidence="1">Putative transposase-like protein</fullName>
    </submittedName>
</protein>
<reference evidence="1 2" key="1">
    <citation type="journal article" date="2015" name="Environ. Microbiol.">
        <title>Genome analyses suggest the presence of polyploidy and recent human-driven expansions in eight global populations of the honeybee pathogen Nosema ceranae.</title>
        <authorList>
            <person name="Pelin A."/>
            <person name="Selman M."/>
            <person name="Aris-Brosou S."/>
            <person name="Farinelli L."/>
            <person name="Corradi N."/>
        </authorList>
    </citation>
    <scope>NUCLEOTIDE SEQUENCE [LARGE SCALE GENOMIC DNA]</scope>
    <source>
        <strain evidence="1 2">PA08 1199</strain>
    </source>
</reference>
<dbReference type="RefSeq" id="XP_024329921.1">
    <property type="nucleotide sequence ID" value="XM_024473704.1"/>
</dbReference>
<gene>
    <name evidence="1" type="ORF">AAJ76_1050005073</name>
</gene>
<dbReference type="OrthoDB" id="2192877at2759"/>
<comment type="caution">
    <text evidence="1">The sequence shown here is derived from an EMBL/GenBank/DDBJ whole genome shotgun (WGS) entry which is preliminary data.</text>
</comment>
<evidence type="ECO:0000313" key="2">
    <source>
        <dbReference type="Proteomes" id="UP000034350"/>
    </source>
</evidence>
<dbReference type="AlphaFoldDB" id="A0A0F9Z8G2"/>
<sequence>MIGGEGIVVEIDESKFGKRKYSRGHRVDSVWVLGMVERTFERRIVLLRLKKRDKLTLYTLIIKYVAKGSIIYTNK</sequence>
<dbReference type="Proteomes" id="UP000034350">
    <property type="component" value="Unassembled WGS sequence"/>
</dbReference>